<organism evidence="2 3">
    <name type="scientific">Faecalicatena contorta</name>
    <dbReference type="NCBI Taxonomy" id="39482"/>
    <lineage>
        <taxon>Bacteria</taxon>
        <taxon>Bacillati</taxon>
        <taxon>Bacillota</taxon>
        <taxon>Clostridia</taxon>
        <taxon>Lachnospirales</taxon>
        <taxon>Lachnospiraceae</taxon>
        <taxon>Faecalicatena</taxon>
    </lineage>
</organism>
<dbReference type="Pfam" id="PF17668">
    <property type="entry name" value="Acetyltransf_17"/>
    <property type="match status" value="1"/>
</dbReference>
<evidence type="ECO:0000259" key="1">
    <source>
        <dbReference type="PROSITE" id="PS51186"/>
    </source>
</evidence>
<dbReference type="GO" id="GO:0030649">
    <property type="term" value="P:aminoglycoside antibiotic catabolic process"/>
    <property type="evidence" value="ECO:0007669"/>
    <property type="project" value="TreeGrafter"/>
</dbReference>
<dbReference type="SUPFAM" id="SSF55718">
    <property type="entry name" value="SCP-like"/>
    <property type="match status" value="1"/>
</dbReference>
<dbReference type="PROSITE" id="PS51186">
    <property type="entry name" value="GNAT"/>
    <property type="match status" value="1"/>
</dbReference>
<dbReference type="InterPro" id="IPR000182">
    <property type="entry name" value="GNAT_dom"/>
</dbReference>
<dbReference type="InterPro" id="IPR041380">
    <property type="entry name" value="Acetyltransf_17"/>
</dbReference>
<feature type="domain" description="N-acetyltransferase" evidence="1">
    <location>
        <begin position="7"/>
        <end position="162"/>
    </location>
</feature>
<sequence>MLPNTEYDIRYLKTNDLEQYNSLLRYAFQITEQDLSIYGWRGDEIKQSKFPILERADVLGCFDHDTLVSQIAVYPLKMNIYSAVYPIGFVTSVCTYPEYTGNGIMKRLMLQSLEHMRQKKQPLALLFPYSIPLYRKMGWEIISNKITYSVKDRQIPTKASAPGYVRRVDWENEDFRNLHAQFAAATHGCLFRNALAWEEYWRWDEDDTVVAVYYDVNGKSCGYMVYLIKDDMMHIKEMIYLTREAHEGLWEYIRAHDSMIDEVRGSSYYNDPIAFELEDGDIRETIRPYIMGRIVDVEQFFQKYHCDSSADNICISFEVEDKFLSWNNKTFSVRFHKGECSLTKAQTRHQVKLSIATLTTMLLGYKTAAKLHRMGRMKADEQTIHLLDDVLLHETPYISDYI</sequence>
<dbReference type="Gene3D" id="3.40.630.30">
    <property type="match status" value="2"/>
</dbReference>
<dbReference type="InterPro" id="IPR036527">
    <property type="entry name" value="SCP2_sterol-bd_dom_sf"/>
</dbReference>
<gene>
    <name evidence="2" type="ORF">ERS852491_00915</name>
</gene>
<dbReference type="SUPFAM" id="SSF55729">
    <property type="entry name" value="Acyl-CoA N-acyltransferases (Nat)"/>
    <property type="match status" value="1"/>
</dbReference>
<dbReference type="Gene3D" id="3.30.1050.10">
    <property type="entry name" value="SCP2 sterol-binding domain"/>
    <property type="match status" value="1"/>
</dbReference>
<dbReference type="EMBL" id="CYZU01000006">
    <property type="protein sequence ID" value="CUN95934.1"/>
    <property type="molecule type" value="Genomic_DNA"/>
</dbReference>
<evidence type="ECO:0000313" key="2">
    <source>
        <dbReference type="EMBL" id="CUN95934.1"/>
    </source>
</evidence>
<dbReference type="InterPro" id="IPR051554">
    <property type="entry name" value="Acetyltransferase_Eis"/>
</dbReference>
<dbReference type="GO" id="GO:0034069">
    <property type="term" value="F:aminoglycoside N-acetyltransferase activity"/>
    <property type="evidence" value="ECO:0007669"/>
    <property type="project" value="TreeGrafter"/>
</dbReference>
<keyword evidence="2" id="KW-0808">Transferase</keyword>
<dbReference type="InterPro" id="IPR025559">
    <property type="entry name" value="Eis_dom"/>
</dbReference>
<dbReference type="PANTHER" id="PTHR37817:SF1">
    <property type="entry name" value="N-ACETYLTRANSFERASE EIS"/>
    <property type="match status" value="1"/>
</dbReference>
<protein>
    <submittedName>
        <fullName evidence="2">Predicted acetyltransferase involved in intracellular survival and related acetyltransferases</fullName>
    </submittedName>
</protein>
<name>A0A174B5D0_9FIRM</name>
<reference evidence="2 3" key="1">
    <citation type="submission" date="2015-09" db="EMBL/GenBank/DDBJ databases">
        <authorList>
            <consortium name="Pathogen Informatics"/>
        </authorList>
    </citation>
    <scope>NUCLEOTIDE SEQUENCE [LARGE SCALE GENOMIC DNA]</scope>
    <source>
        <strain evidence="2 3">2789STDY5834876</strain>
    </source>
</reference>
<dbReference type="STRING" id="39482.ERS852491_00915"/>
<dbReference type="AlphaFoldDB" id="A0A174B5D0"/>
<dbReference type="PANTHER" id="PTHR37817">
    <property type="entry name" value="N-ACETYLTRANSFERASE EIS"/>
    <property type="match status" value="1"/>
</dbReference>
<proteinExistence type="predicted"/>
<accession>A0A174B5D0</accession>
<dbReference type="RefSeq" id="WP_055151417.1">
    <property type="nucleotide sequence ID" value="NZ_CYZU01000006.1"/>
</dbReference>
<dbReference type="Pfam" id="PF13530">
    <property type="entry name" value="SCP2_2"/>
    <property type="match status" value="1"/>
</dbReference>
<dbReference type="Pfam" id="PF13527">
    <property type="entry name" value="Acetyltransf_9"/>
    <property type="match status" value="1"/>
</dbReference>
<evidence type="ECO:0000313" key="3">
    <source>
        <dbReference type="Proteomes" id="UP000095544"/>
    </source>
</evidence>
<dbReference type="InterPro" id="IPR016181">
    <property type="entry name" value="Acyl_CoA_acyltransferase"/>
</dbReference>
<dbReference type="Proteomes" id="UP000095544">
    <property type="component" value="Unassembled WGS sequence"/>
</dbReference>